<sequence>MQYPLQLSFKLLALAPQIYVRDSTGTVRMYVKQKLMKLKEQVVVFANESMTQELYHIRANKVIDWSAQYNFTTPDGTPIGAVRRKGMRSLWKAHYEIMNGDQLAFNLREENPWAKVGDALFSEIPVLGIFAGYVFHPKYIVTRPDGQVVMRASKQPAFMEGKYAIDKLAELTPEEEGISALSILMLLLLERRRG</sequence>
<dbReference type="Pfam" id="PF04525">
    <property type="entry name" value="LOR"/>
    <property type="match status" value="1"/>
</dbReference>
<comment type="caution">
    <text evidence="1">The sequence shown here is derived from an EMBL/GenBank/DDBJ whole genome shotgun (WGS) entry which is preliminary data.</text>
</comment>
<dbReference type="RefSeq" id="WP_170035096.1">
    <property type="nucleotide sequence ID" value="NZ_JABDTL010000001.1"/>
</dbReference>
<keyword evidence="2" id="KW-1185">Reference proteome</keyword>
<name>A0A841H5B9_9BACT</name>
<reference evidence="1 2" key="1">
    <citation type="submission" date="2020-08" db="EMBL/GenBank/DDBJ databases">
        <title>Genomic Encyclopedia of Type Strains, Phase IV (KMG-IV): sequencing the most valuable type-strain genomes for metagenomic binning, comparative biology and taxonomic classification.</title>
        <authorList>
            <person name="Goeker M."/>
        </authorList>
    </citation>
    <scope>NUCLEOTIDE SEQUENCE [LARGE SCALE GENOMIC DNA]</scope>
    <source>
        <strain evidence="1 2">DSM 29007</strain>
    </source>
</reference>
<organism evidence="1 2">
    <name type="scientific">Longimicrobium terrae</name>
    <dbReference type="NCBI Taxonomy" id="1639882"/>
    <lineage>
        <taxon>Bacteria</taxon>
        <taxon>Pseudomonadati</taxon>
        <taxon>Gemmatimonadota</taxon>
        <taxon>Longimicrobiia</taxon>
        <taxon>Longimicrobiales</taxon>
        <taxon>Longimicrobiaceae</taxon>
        <taxon>Longimicrobium</taxon>
    </lineage>
</organism>
<dbReference type="AlphaFoldDB" id="A0A841H5B9"/>
<gene>
    <name evidence="1" type="ORF">HNQ61_004799</name>
</gene>
<accession>A0A841H5B9</accession>
<evidence type="ECO:0000313" key="2">
    <source>
        <dbReference type="Proteomes" id="UP000582837"/>
    </source>
</evidence>
<dbReference type="EMBL" id="JACHIA010000021">
    <property type="protein sequence ID" value="MBB6073132.1"/>
    <property type="molecule type" value="Genomic_DNA"/>
</dbReference>
<dbReference type="InterPro" id="IPR007612">
    <property type="entry name" value="LOR"/>
</dbReference>
<dbReference type="Proteomes" id="UP000582837">
    <property type="component" value="Unassembled WGS sequence"/>
</dbReference>
<protein>
    <submittedName>
        <fullName evidence="1">Uncharacterized protein YxjI</fullName>
    </submittedName>
</protein>
<proteinExistence type="predicted"/>
<evidence type="ECO:0000313" key="1">
    <source>
        <dbReference type="EMBL" id="MBB6073132.1"/>
    </source>
</evidence>